<dbReference type="AlphaFoldDB" id="A0A8S9QK67"/>
<dbReference type="EMBL" id="QGKX02001290">
    <property type="protein sequence ID" value="KAF3541091.1"/>
    <property type="molecule type" value="Genomic_DNA"/>
</dbReference>
<comment type="caution">
    <text evidence="1">The sequence shown here is derived from an EMBL/GenBank/DDBJ whole genome shotgun (WGS) entry which is preliminary data.</text>
</comment>
<reference evidence="1" key="1">
    <citation type="submission" date="2019-12" db="EMBL/GenBank/DDBJ databases">
        <title>Genome sequencing and annotation of Brassica cretica.</title>
        <authorList>
            <person name="Studholme D.J."/>
            <person name="Sarris P."/>
        </authorList>
    </citation>
    <scope>NUCLEOTIDE SEQUENCE</scope>
    <source>
        <strain evidence="1">PFS-109/04</strain>
        <tissue evidence="1">Leaf</tissue>
    </source>
</reference>
<dbReference type="Proteomes" id="UP000712600">
    <property type="component" value="Unassembled WGS sequence"/>
</dbReference>
<evidence type="ECO:0000313" key="1">
    <source>
        <dbReference type="EMBL" id="KAF3541091.1"/>
    </source>
</evidence>
<sequence>MSDTHNHGEGVSADTYARLMRHQFNVESLGDRLLKIEDATTIMKDKWCRGDEAIRDFTGTWTSPASTDITILTSVDIHSGLEPKLTSNTKLDTTAYLGAWYTWDQILQTSLEGKGIEHDLVATTIKAYFTNNPMI</sequence>
<organism evidence="1 2">
    <name type="scientific">Brassica cretica</name>
    <name type="common">Mustard</name>
    <dbReference type="NCBI Taxonomy" id="69181"/>
    <lineage>
        <taxon>Eukaryota</taxon>
        <taxon>Viridiplantae</taxon>
        <taxon>Streptophyta</taxon>
        <taxon>Embryophyta</taxon>
        <taxon>Tracheophyta</taxon>
        <taxon>Spermatophyta</taxon>
        <taxon>Magnoliopsida</taxon>
        <taxon>eudicotyledons</taxon>
        <taxon>Gunneridae</taxon>
        <taxon>Pentapetalae</taxon>
        <taxon>rosids</taxon>
        <taxon>malvids</taxon>
        <taxon>Brassicales</taxon>
        <taxon>Brassicaceae</taxon>
        <taxon>Brassiceae</taxon>
        <taxon>Brassica</taxon>
    </lineage>
</organism>
<gene>
    <name evidence="1" type="ORF">F2Q69_00020562</name>
</gene>
<name>A0A8S9QK67_BRACR</name>
<evidence type="ECO:0000313" key="2">
    <source>
        <dbReference type="Proteomes" id="UP000712600"/>
    </source>
</evidence>
<proteinExistence type="predicted"/>
<accession>A0A8S9QK67</accession>
<protein>
    <submittedName>
        <fullName evidence="1">Uncharacterized protein</fullName>
    </submittedName>
</protein>